<dbReference type="EMBL" id="CAJOBJ010169869">
    <property type="protein sequence ID" value="CAF4878674.1"/>
    <property type="molecule type" value="Genomic_DNA"/>
</dbReference>
<dbReference type="Proteomes" id="UP000681720">
    <property type="component" value="Unassembled WGS sequence"/>
</dbReference>
<gene>
    <name evidence="2" type="ORF">BYL167_LOCUS48292</name>
    <name evidence="3" type="ORF">GIL414_LOCUS50743</name>
</gene>
<evidence type="ECO:0000256" key="1">
    <source>
        <dbReference type="SAM" id="MobiDB-lite"/>
    </source>
</evidence>
<feature type="non-terminal residue" evidence="3">
    <location>
        <position position="1"/>
    </location>
</feature>
<evidence type="ECO:0000313" key="2">
    <source>
        <dbReference type="EMBL" id="CAF4804532.1"/>
    </source>
</evidence>
<proteinExistence type="predicted"/>
<dbReference type="EMBL" id="CAJOBH010140853">
    <property type="protein sequence ID" value="CAF4804532.1"/>
    <property type="molecule type" value="Genomic_DNA"/>
</dbReference>
<feature type="compositionally biased region" description="Polar residues" evidence="1">
    <location>
        <begin position="37"/>
        <end position="48"/>
    </location>
</feature>
<feature type="non-terminal residue" evidence="3">
    <location>
        <position position="80"/>
    </location>
</feature>
<feature type="region of interest" description="Disordered" evidence="1">
    <location>
        <begin position="32"/>
        <end position="80"/>
    </location>
</feature>
<feature type="compositionally biased region" description="Basic and acidic residues" evidence="1">
    <location>
        <begin position="64"/>
        <end position="80"/>
    </location>
</feature>
<sequence length="80" mass="9050">SRFDLVFILIDRADDELDYRLSEHVLAQHNRSVRAPHNNTTMSLNRTVNEGAAAANGNGRKPPSKTDDDIPLREELRLKP</sequence>
<reference evidence="3" key="1">
    <citation type="submission" date="2021-02" db="EMBL/GenBank/DDBJ databases">
        <authorList>
            <person name="Nowell W R."/>
        </authorList>
    </citation>
    <scope>NUCLEOTIDE SEQUENCE</scope>
</reference>
<name>A0A8S3CGX6_9BILA</name>
<organism evidence="3 4">
    <name type="scientific">Rotaria magnacalcarata</name>
    <dbReference type="NCBI Taxonomy" id="392030"/>
    <lineage>
        <taxon>Eukaryota</taxon>
        <taxon>Metazoa</taxon>
        <taxon>Spiralia</taxon>
        <taxon>Gnathifera</taxon>
        <taxon>Rotifera</taxon>
        <taxon>Eurotatoria</taxon>
        <taxon>Bdelloidea</taxon>
        <taxon>Philodinida</taxon>
        <taxon>Philodinidae</taxon>
        <taxon>Rotaria</taxon>
    </lineage>
</organism>
<dbReference type="Proteomes" id="UP000681967">
    <property type="component" value="Unassembled WGS sequence"/>
</dbReference>
<dbReference type="InterPro" id="IPR027417">
    <property type="entry name" value="P-loop_NTPase"/>
</dbReference>
<comment type="caution">
    <text evidence="3">The sequence shown here is derived from an EMBL/GenBank/DDBJ whole genome shotgun (WGS) entry which is preliminary data.</text>
</comment>
<protein>
    <submittedName>
        <fullName evidence="3">Uncharacterized protein</fullName>
    </submittedName>
</protein>
<dbReference type="AlphaFoldDB" id="A0A8S3CGX6"/>
<accession>A0A8S3CGX6</accession>
<dbReference type="Gene3D" id="3.40.50.300">
    <property type="entry name" value="P-loop containing nucleotide triphosphate hydrolases"/>
    <property type="match status" value="1"/>
</dbReference>
<evidence type="ECO:0000313" key="4">
    <source>
        <dbReference type="Proteomes" id="UP000681720"/>
    </source>
</evidence>
<evidence type="ECO:0000313" key="3">
    <source>
        <dbReference type="EMBL" id="CAF4878674.1"/>
    </source>
</evidence>
<feature type="compositionally biased region" description="Low complexity" evidence="1">
    <location>
        <begin position="49"/>
        <end position="59"/>
    </location>
</feature>